<evidence type="ECO:0000256" key="9">
    <source>
        <dbReference type="ARBA" id="ARBA00022777"/>
    </source>
</evidence>
<feature type="domain" description="HAMP" evidence="16">
    <location>
        <begin position="178"/>
        <end position="231"/>
    </location>
</feature>
<dbReference type="SMART" id="SM00388">
    <property type="entry name" value="HisKA"/>
    <property type="match status" value="1"/>
</dbReference>
<keyword evidence="10" id="KW-0067">ATP-binding</keyword>
<evidence type="ECO:0000256" key="3">
    <source>
        <dbReference type="ARBA" id="ARBA00012438"/>
    </source>
</evidence>
<dbReference type="Proteomes" id="UP000199306">
    <property type="component" value="Unassembled WGS sequence"/>
</dbReference>
<evidence type="ECO:0000256" key="4">
    <source>
        <dbReference type="ARBA" id="ARBA00022475"/>
    </source>
</evidence>
<dbReference type="SMART" id="SM00387">
    <property type="entry name" value="HATPase_c"/>
    <property type="match status" value="1"/>
</dbReference>
<keyword evidence="9 17" id="KW-0418">Kinase</keyword>
<dbReference type="PROSITE" id="PS50109">
    <property type="entry name" value="HIS_KIN"/>
    <property type="match status" value="1"/>
</dbReference>
<dbReference type="GO" id="GO:0005524">
    <property type="term" value="F:ATP binding"/>
    <property type="evidence" value="ECO:0007669"/>
    <property type="project" value="UniProtKB-KW"/>
</dbReference>
<dbReference type="InterPro" id="IPR036097">
    <property type="entry name" value="HisK_dim/P_sf"/>
</dbReference>
<dbReference type="PRINTS" id="PR00344">
    <property type="entry name" value="BCTRLSENSOR"/>
</dbReference>
<dbReference type="InterPro" id="IPR003660">
    <property type="entry name" value="HAMP_dom"/>
</dbReference>
<comment type="catalytic activity">
    <reaction evidence="1">
        <text>ATP + protein L-histidine = ADP + protein N-phospho-L-histidine.</text>
        <dbReference type="EC" id="2.7.13.3"/>
    </reaction>
</comment>
<proteinExistence type="predicted"/>
<dbReference type="STRING" id="1079859.SAMN04515674_102324"/>
<keyword evidence="4" id="KW-1003">Cell membrane</keyword>
<name>A0A1I5P7C3_9BACT</name>
<evidence type="ECO:0000256" key="10">
    <source>
        <dbReference type="ARBA" id="ARBA00022840"/>
    </source>
</evidence>
<evidence type="ECO:0000256" key="1">
    <source>
        <dbReference type="ARBA" id="ARBA00000085"/>
    </source>
</evidence>
<dbReference type="Gene3D" id="1.10.287.130">
    <property type="match status" value="1"/>
</dbReference>
<dbReference type="SUPFAM" id="SSF47384">
    <property type="entry name" value="Homodimeric domain of signal transducing histidine kinase"/>
    <property type="match status" value="1"/>
</dbReference>
<dbReference type="CDD" id="cd06225">
    <property type="entry name" value="HAMP"/>
    <property type="match status" value="1"/>
</dbReference>
<dbReference type="GO" id="GO:0005886">
    <property type="term" value="C:plasma membrane"/>
    <property type="evidence" value="ECO:0007669"/>
    <property type="project" value="UniProtKB-SubCell"/>
</dbReference>
<dbReference type="InterPro" id="IPR050398">
    <property type="entry name" value="HssS/ArlS-like"/>
</dbReference>
<dbReference type="InterPro" id="IPR003661">
    <property type="entry name" value="HisK_dim/P_dom"/>
</dbReference>
<dbReference type="InterPro" id="IPR004358">
    <property type="entry name" value="Sig_transdc_His_kin-like_C"/>
</dbReference>
<dbReference type="EMBL" id="FOXH01000002">
    <property type="protein sequence ID" value="SFP29992.1"/>
    <property type="molecule type" value="Genomic_DNA"/>
</dbReference>
<keyword evidence="5" id="KW-0597">Phosphoprotein</keyword>
<dbReference type="PANTHER" id="PTHR45528">
    <property type="entry name" value="SENSOR HISTIDINE KINASE CPXA"/>
    <property type="match status" value="1"/>
</dbReference>
<feature type="transmembrane region" description="Helical" evidence="14">
    <location>
        <begin position="7"/>
        <end position="30"/>
    </location>
</feature>
<comment type="subcellular location">
    <subcellularLocation>
        <location evidence="2">Cell membrane</location>
        <topology evidence="2">Multi-pass membrane protein</topology>
    </subcellularLocation>
</comment>
<keyword evidence="6" id="KW-0808">Transferase</keyword>
<dbReference type="AlphaFoldDB" id="A0A1I5P7C3"/>
<dbReference type="InterPro" id="IPR036890">
    <property type="entry name" value="HATPase_C_sf"/>
</dbReference>
<keyword evidence="13 14" id="KW-0472">Membrane</keyword>
<dbReference type="InterPro" id="IPR003594">
    <property type="entry name" value="HATPase_dom"/>
</dbReference>
<dbReference type="SUPFAM" id="SSF55874">
    <property type="entry name" value="ATPase domain of HSP90 chaperone/DNA topoisomerase II/histidine kinase"/>
    <property type="match status" value="1"/>
</dbReference>
<dbReference type="Gene3D" id="3.30.565.10">
    <property type="entry name" value="Histidine kinase-like ATPase, C-terminal domain"/>
    <property type="match status" value="1"/>
</dbReference>
<dbReference type="RefSeq" id="WP_092012944.1">
    <property type="nucleotide sequence ID" value="NZ_FOXH01000002.1"/>
</dbReference>
<dbReference type="Gene3D" id="6.10.340.10">
    <property type="match status" value="1"/>
</dbReference>
<keyword evidence="18" id="KW-1185">Reference proteome</keyword>
<evidence type="ECO:0000256" key="2">
    <source>
        <dbReference type="ARBA" id="ARBA00004651"/>
    </source>
</evidence>
<keyword evidence="11 14" id="KW-1133">Transmembrane helix</keyword>
<evidence type="ECO:0000256" key="8">
    <source>
        <dbReference type="ARBA" id="ARBA00022741"/>
    </source>
</evidence>
<dbReference type="InterPro" id="IPR005467">
    <property type="entry name" value="His_kinase_dom"/>
</dbReference>
<dbReference type="PROSITE" id="PS50885">
    <property type="entry name" value="HAMP"/>
    <property type="match status" value="1"/>
</dbReference>
<feature type="domain" description="Histidine kinase" evidence="15">
    <location>
        <begin position="239"/>
        <end position="455"/>
    </location>
</feature>
<dbReference type="Pfam" id="PF00672">
    <property type="entry name" value="HAMP"/>
    <property type="match status" value="1"/>
</dbReference>
<reference evidence="17 18" key="1">
    <citation type="submission" date="2016-10" db="EMBL/GenBank/DDBJ databases">
        <authorList>
            <person name="de Groot N.N."/>
        </authorList>
    </citation>
    <scope>NUCLEOTIDE SEQUENCE [LARGE SCALE GENOMIC DNA]</scope>
    <source>
        <strain evidence="18">E92,LMG 26720,CCM 7988</strain>
    </source>
</reference>
<dbReference type="Pfam" id="PF02518">
    <property type="entry name" value="HATPase_c"/>
    <property type="match status" value="1"/>
</dbReference>
<dbReference type="CDD" id="cd00082">
    <property type="entry name" value="HisKA"/>
    <property type="match status" value="1"/>
</dbReference>
<evidence type="ECO:0000313" key="18">
    <source>
        <dbReference type="Proteomes" id="UP000199306"/>
    </source>
</evidence>
<feature type="transmembrane region" description="Helical" evidence="14">
    <location>
        <begin position="157"/>
        <end position="177"/>
    </location>
</feature>
<keyword evidence="8" id="KW-0547">Nucleotide-binding</keyword>
<evidence type="ECO:0000259" key="15">
    <source>
        <dbReference type="PROSITE" id="PS50109"/>
    </source>
</evidence>
<keyword evidence="7 14" id="KW-0812">Transmembrane</keyword>
<evidence type="ECO:0000256" key="5">
    <source>
        <dbReference type="ARBA" id="ARBA00022553"/>
    </source>
</evidence>
<evidence type="ECO:0000256" key="11">
    <source>
        <dbReference type="ARBA" id="ARBA00022989"/>
    </source>
</evidence>
<evidence type="ECO:0000256" key="12">
    <source>
        <dbReference type="ARBA" id="ARBA00023012"/>
    </source>
</evidence>
<protein>
    <recommendedName>
        <fullName evidence="3">histidine kinase</fullName>
        <ecNumber evidence="3">2.7.13.3</ecNumber>
    </recommendedName>
</protein>
<dbReference type="OrthoDB" id="594725at2"/>
<accession>A0A1I5P7C3</accession>
<evidence type="ECO:0000313" key="17">
    <source>
        <dbReference type="EMBL" id="SFP29992.1"/>
    </source>
</evidence>
<evidence type="ECO:0000259" key="16">
    <source>
        <dbReference type="PROSITE" id="PS50885"/>
    </source>
</evidence>
<dbReference type="SUPFAM" id="SSF158472">
    <property type="entry name" value="HAMP domain-like"/>
    <property type="match status" value="1"/>
</dbReference>
<organism evidence="17 18">
    <name type="scientific">Pseudarcicella hirudinis</name>
    <dbReference type="NCBI Taxonomy" id="1079859"/>
    <lineage>
        <taxon>Bacteria</taxon>
        <taxon>Pseudomonadati</taxon>
        <taxon>Bacteroidota</taxon>
        <taxon>Cytophagia</taxon>
        <taxon>Cytophagales</taxon>
        <taxon>Flectobacillaceae</taxon>
        <taxon>Pseudarcicella</taxon>
    </lineage>
</organism>
<dbReference type="EC" id="2.7.13.3" evidence="3"/>
<sequence>MSIRTKLTIQFTLLVSAILVFSFLGIYFFANSFVENRFYNRLKFKAITAADLLMKVDEVDSKLLKVIANTNKDALYKENISIYNYKNEKIYKSSDSVVFHIDRALINKVRLEKELHFTQGEHRILGLYYVNEYNRLVVFAGAIDFYGGALTEDLKQILIGLFFFMVFGVAILGWLFAERALQPISKVISEVKSIYPQNLSRRLSVVNENDEIGSLTTTFNQLLDRTETAFKQQRFFISNVSHELRNPLTRIIAQLEVNLLKERELSDYQRTMKSILSDAKELSQLSNTLLELSKVSGQQDAFLFSNVRIDETIWEARDHLLKIQPNYKIEVDFENELENEKQLCVLGNSYLLKVVITNLMENGCKFSDDNTVKIWLYFEKTKLRISFNNKGKEIDSEDIPHLFQPFFRSENNTETKGYGVGLSLVEKITKLHKGTIELGSSQAENISFVFTIPYN</sequence>
<gene>
    <name evidence="17" type="ORF">SAMN04515674_102324</name>
</gene>
<dbReference type="SMART" id="SM00304">
    <property type="entry name" value="HAMP"/>
    <property type="match status" value="1"/>
</dbReference>
<dbReference type="PANTHER" id="PTHR45528:SF1">
    <property type="entry name" value="SENSOR HISTIDINE KINASE CPXA"/>
    <property type="match status" value="1"/>
</dbReference>
<evidence type="ECO:0000256" key="13">
    <source>
        <dbReference type="ARBA" id="ARBA00023136"/>
    </source>
</evidence>
<keyword evidence="12" id="KW-0902">Two-component regulatory system</keyword>
<evidence type="ECO:0000256" key="6">
    <source>
        <dbReference type="ARBA" id="ARBA00022679"/>
    </source>
</evidence>
<dbReference type="GO" id="GO:0000155">
    <property type="term" value="F:phosphorelay sensor kinase activity"/>
    <property type="evidence" value="ECO:0007669"/>
    <property type="project" value="InterPro"/>
</dbReference>
<dbReference type="Pfam" id="PF00512">
    <property type="entry name" value="HisKA"/>
    <property type="match status" value="1"/>
</dbReference>
<evidence type="ECO:0000256" key="7">
    <source>
        <dbReference type="ARBA" id="ARBA00022692"/>
    </source>
</evidence>
<evidence type="ECO:0000256" key="14">
    <source>
        <dbReference type="SAM" id="Phobius"/>
    </source>
</evidence>